<dbReference type="RefSeq" id="WP_309491040.1">
    <property type="nucleotide sequence ID" value="NZ_JAENIG010000013.1"/>
</dbReference>
<dbReference type="Proteomes" id="UP000634206">
    <property type="component" value="Unassembled WGS sequence"/>
</dbReference>
<dbReference type="Pfam" id="PF13566">
    <property type="entry name" value="DUF4130"/>
    <property type="match status" value="1"/>
</dbReference>
<dbReference type="EMBL" id="JAENIG010000013">
    <property type="protein sequence ID" value="MBK1856419.1"/>
    <property type="molecule type" value="Genomic_DNA"/>
</dbReference>
<name>A0AAE2SGF9_9BACT</name>
<evidence type="ECO:0000313" key="2">
    <source>
        <dbReference type="EMBL" id="MBK1856419.1"/>
    </source>
</evidence>
<dbReference type="NCBIfam" id="TIGR03915">
    <property type="entry name" value="SAM_7_link_chp"/>
    <property type="match status" value="1"/>
</dbReference>
<protein>
    <submittedName>
        <fullName evidence="2">TIGR03915 family putative DNA repair protein</fullName>
    </submittedName>
</protein>
<organism evidence="2 3">
    <name type="scientific">Oceaniferula flava</name>
    <dbReference type="NCBI Taxonomy" id="2800421"/>
    <lineage>
        <taxon>Bacteria</taxon>
        <taxon>Pseudomonadati</taxon>
        <taxon>Verrucomicrobiota</taxon>
        <taxon>Verrucomicrobiia</taxon>
        <taxon>Verrucomicrobiales</taxon>
        <taxon>Verrucomicrobiaceae</taxon>
        <taxon>Oceaniferula</taxon>
    </lineage>
</organism>
<evidence type="ECO:0000313" key="3">
    <source>
        <dbReference type="Proteomes" id="UP000634206"/>
    </source>
</evidence>
<sequence>MIQPSFDAWRRQARQLLGQQISPAEVLWSTKTSETADEFDFSTPSITQEDPAEYLPTQKAPDHKVPRAFVRLAESVACHRSDQQWSLLYELLWQITVQGDRSLLKNQTDARMLSLQKMQAAIRRDIHKMRAFVRFKLIEGDGEEHYVAWFEPEHRIVRVNAPFFRKRFTGMKWSILSPDECAHWDGRQMEFSEGVSKDQVPKDEDALERYWLAYYRNIFNPARVKIKMMQSEMPKKYWKNLPEAEVIEELIQTSHDQVLEMMDRHARAVKPLPSVEYLEELHRMNQEE</sequence>
<proteinExistence type="predicted"/>
<dbReference type="AlphaFoldDB" id="A0AAE2SGF9"/>
<keyword evidence="3" id="KW-1185">Reference proteome</keyword>
<accession>A0AAE2SGF9</accession>
<feature type="domain" description="DUF4130" evidence="1">
    <location>
        <begin position="83"/>
        <end position="243"/>
    </location>
</feature>
<reference evidence="2" key="1">
    <citation type="submission" date="2021-01" db="EMBL/GenBank/DDBJ databases">
        <title>Modified the classification status of verrucomicrobia.</title>
        <authorList>
            <person name="Feng X."/>
        </authorList>
    </citation>
    <scope>NUCLEOTIDE SEQUENCE</scope>
    <source>
        <strain evidence="2">5K15</strain>
    </source>
</reference>
<dbReference type="InterPro" id="IPR023875">
    <property type="entry name" value="DNA_repair_put"/>
</dbReference>
<dbReference type="InterPro" id="IPR025404">
    <property type="entry name" value="DUF4130"/>
</dbReference>
<comment type="caution">
    <text evidence="2">The sequence shown here is derived from an EMBL/GenBank/DDBJ whole genome shotgun (WGS) entry which is preliminary data.</text>
</comment>
<evidence type="ECO:0000259" key="1">
    <source>
        <dbReference type="Pfam" id="PF13566"/>
    </source>
</evidence>
<gene>
    <name evidence="2" type="ORF">JIN83_15710</name>
</gene>